<feature type="non-terminal residue" evidence="2">
    <location>
        <position position="286"/>
    </location>
</feature>
<dbReference type="EMBL" id="JAJJMA010169204">
    <property type="protein sequence ID" value="MCL7036546.1"/>
    <property type="molecule type" value="Genomic_DNA"/>
</dbReference>
<accession>A0AA41V9V9</accession>
<dbReference type="PANTHER" id="PTHR33499:SF43">
    <property type="entry name" value="TRANSPOSASE, PTTA_EN_SPM, PLANT"/>
    <property type="match status" value="1"/>
</dbReference>
<name>A0AA41V9V9_PAPNU</name>
<feature type="region of interest" description="Disordered" evidence="1">
    <location>
        <begin position="1"/>
        <end position="95"/>
    </location>
</feature>
<comment type="caution">
    <text evidence="2">The sequence shown here is derived from an EMBL/GenBank/DDBJ whole genome shotgun (WGS) entry which is preliminary data.</text>
</comment>
<organism evidence="2 3">
    <name type="scientific">Papaver nudicaule</name>
    <name type="common">Iceland poppy</name>
    <dbReference type="NCBI Taxonomy" id="74823"/>
    <lineage>
        <taxon>Eukaryota</taxon>
        <taxon>Viridiplantae</taxon>
        <taxon>Streptophyta</taxon>
        <taxon>Embryophyta</taxon>
        <taxon>Tracheophyta</taxon>
        <taxon>Spermatophyta</taxon>
        <taxon>Magnoliopsida</taxon>
        <taxon>Ranunculales</taxon>
        <taxon>Papaveraceae</taxon>
        <taxon>Papaveroideae</taxon>
        <taxon>Papaver</taxon>
    </lineage>
</organism>
<gene>
    <name evidence="2" type="ORF">MKW94_014676</name>
</gene>
<dbReference type="AlphaFoldDB" id="A0AA41V9V9"/>
<evidence type="ECO:0000313" key="3">
    <source>
        <dbReference type="Proteomes" id="UP001177140"/>
    </source>
</evidence>
<dbReference type="PANTHER" id="PTHR33499">
    <property type="entry name" value="OS12G0282400 PROTEIN-RELATED"/>
    <property type="match status" value="1"/>
</dbReference>
<feature type="compositionally biased region" description="Polar residues" evidence="1">
    <location>
        <begin position="12"/>
        <end position="41"/>
    </location>
</feature>
<sequence length="286" mass="32773">MRNNESQHDRTQQSPDVNGDVQSTPSVSNPRKSLCNSPQSRSRQHSERNSPIGGSNSHNISNQEDEATTAQPRTTRGKTSLAEMSKRRKYGDSKPVLAVTPNKNVVGLKSTEFSLAIGMWVSQRENIPLNIILFKEAPTKYVDRVVQLARDNYTFKDDNDFTTEELRHRIRLRYNGFRSTLSKHFRFNCGNDYDRALLNPPEDITNQEDWEFLCKHFSSDEFQKRSAQARKARSAQVLPHSNGPKSFSQTLHDRVLNGEPIDPVTMFEVTHEFKKCKDTTKCDEIK</sequence>
<protein>
    <submittedName>
        <fullName evidence="2">Uncharacterized protein</fullName>
    </submittedName>
</protein>
<reference evidence="2" key="1">
    <citation type="submission" date="2022-03" db="EMBL/GenBank/DDBJ databases">
        <title>A functionally conserved STORR gene fusion in Papaver species that diverged 16.8 million years ago.</title>
        <authorList>
            <person name="Catania T."/>
        </authorList>
    </citation>
    <scope>NUCLEOTIDE SEQUENCE</scope>
    <source>
        <strain evidence="2">S-191538</strain>
    </source>
</reference>
<dbReference type="Pfam" id="PF03004">
    <property type="entry name" value="Transposase_24"/>
    <property type="match status" value="1"/>
</dbReference>
<evidence type="ECO:0000256" key="1">
    <source>
        <dbReference type="SAM" id="MobiDB-lite"/>
    </source>
</evidence>
<evidence type="ECO:0000313" key="2">
    <source>
        <dbReference type="EMBL" id="MCL7036546.1"/>
    </source>
</evidence>
<dbReference type="Proteomes" id="UP001177140">
    <property type="component" value="Unassembled WGS sequence"/>
</dbReference>
<dbReference type="InterPro" id="IPR004252">
    <property type="entry name" value="Probable_transposase_24"/>
</dbReference>
<proteinExistence type="predicted"/>
<keyword evidence="3" id="KW-1185">Reference proteome</keyword>
<feature type="region of interest" description="Disordered" evidence="1">
    <location>
        <begin position="229"/>
        <end position="250"/>
    </location>
</feature>
<feature type="compositionally biased region" description="Basic and acidic residues" evidence="1">
    <location>
        <begin position="1"/>
        <end position="11"/>
    </location>
</feature>
<feature type="compositionally biased region" description="Polar residues" evidence="1">
    <location>
        <begin position="52"/>
        <end position="78"/>
    </location>
</feature>